<evidence type="ECO:0000259" key="1">
    <source>
        <dbReference type="Pfam" id="PF01323"/>
    </source>
</evidence>
<dbReference type="Proteomes" id="UP000051131">
    <property type="component" value="Unassembled WGS sequence"/>
</dbReference>
<dbReference type="OrthoDB" id="9799122at2"/>
<dbReference type="InterPro" id="IPR001853">
    <property type="entry name" value="DSBA-like_thioredoxin_dom"/>
</dbReference>
<dbReference type="RefSeq" id="WP_057828589.1">
    <property type="nucleotide sequence ID" value="NZ_AYZE01000008.1"/>
</dbReference>
<dbReference type="PANTHER" id="PTHR13887:SF41">
    <property type="entry name" value="THIOREDOXIN SUPERFAMILY PROTEIN"/>
    <property type="match status" value="1"/>
</dbReference>
<dbReference type="Gene3D" id="3.40.30.10">
    <property type="entry name" value="Glutaredoxin"/>
    <property type="match status" value="1"/>
</dbReference>
<proteinExistence type="predicted"/>
<sequence>MRVEIWTDIACPFCYIGKHNFEKALTKFDKEVEIIHHSFELDPSITSNPTVLALEDLAAKYKISLEKAHEMNEHVTQMAKTAGLDYRMDNIRAVNTFDAHRLAHFAKEKGKMGELLEKFFDAHFTKETYLGDSRELIKIAVSVGLDKDEAATILNNDNFSKDVRADEKKAQQIGIQGVPFFLFNQKYAISGAQQPEAFLKTLQKVSAEENIIIEANGDSCSTDGCI</sequence>
<dbReference type="PATRIC" id="fig|1423729.3.peg.309"/>
<protein>
    <submittedName>
        <fullName evidence="2">DSBA oxidoreductase</fullName>
    </submittedName>
</protein>
<dbReference type="GO" id="GO:0016491">
    <property type="term" value="F:oxidoreductase activity"/>
    <property type="evidence" value="ECO:0007669"/>
    <property type="project" value="InterPro"/>
</dbReference>
<comment type="caution">
    <text evidence="2">The sequence shown here is derived from an EMBL/GenBank/DDBJ whole genome shotgun (WGS) entry which is preliminary data.</text>
</comment>
<evidence type="ECO:0000313" key="3">
    <source>
        <dbReference type="Proteomes" id="UP000051131"/>
    </source>
</evidence>
<dbReference type="PANTHER" id="PTHR13887">
    <property type="entry name" value="GLUTATHIONE S-TRANSFERASE KAPPA"/>
    <property type="match status" value="1"/>
</dbReference>
<gene>
    <name evidence="2" type="ORF">FC80_GL000307</name>
</gene>
<organism evidence="2 3">
    <name type="scientific">Liquorilactobacillus cacaonum DSM 21116</name>
    <dbReference type="NCBI Taxonomy" id="1423729"/>
    <lineage>
        <taxon>Bacteria</taxon>
        <taxon>Bacillati</taxon>
        <taxon>Bacillota</taxon>
        <taxon>Bacilli</taxon>
        <taxon>Lactobacillales</taxon>
        <taxon>Lactobacillaceae</taxon>
        <taxon>Liquorilactobacillus</taxon>
    </lineage>
</organism>
<name>A0A0R2CW53_9LACO</name>
<dbReference type="STRING" id="1423729.FC80_GL000307"/>
<reference evidence="2 3" key="1">
    <citation type="journal article" date="2015" name="Genome Announc.">
        <title>Expanding the biotechnology potential of lactobacilli through comparative genomics of 213 strains and associated genera.</title>
        <authorList>
            <person name="Sun Z."/>
            <person name="Harris H.M."/>
            <person name="McCann A."/>
            <person name="Guo C."/>
            <person name="Argimon S."/>
            <person name="Zhang W."/>
            <person name="Yang X."/>
            <person name="Jeffery I.B."/>
            <person name="Cooney J.C."/>
            <person name="Kagawa T.F."/>
            <person name="Liu W."/>
            <person name="Song Y."/>
            <person name="Salvetti E."/>
            <person name="Wrobel A."/>
            <person name="Rasinkangas P."/>
            <person name="Parkhill J."/>
            <person name="Rea M.C."/>
            <person name="O'Sullivan O."/>
            <person name="Ritari J."/>
            <person name="Douillard F.P."/>
            <person name="Paul Ross R."/>
            <person name="Yang R."/>
            <person name="Briner A.E."/>
            <person name="Felis G.E."/>
            <person name="de Vos W.M."/>
            <person name="Barrangou R."/>
            <person name="Klaenhammer T.R."/>
            <person name="Caufield P.W."/>
            <person name="Cui Y."/>
            <person name="Zhang H."/>
            <person name="O'Toole P.W."/>
        </authorList>
    </citation>
    <scope>NUCLEOTIDE SEQUENCE [LARGE SCALE GENOMIC DNA]</scope>
    <source>
        <strain evidence="2 3">DSM 21116</strain>
    </source>
</reference>
<dbReference type="CDD" id="cd03024">
    <property type="entry name" value="DsbA_FrnE"/>
    <property type="match status" value="1"/>
</dbReference>
<evidence type="ECO:0000313" key="2">
    <source>
        <dbReference type="EMBL" id="KRM92124.1"/>
    </source>
</evidence>
<feature type="domain" description="DSBA-like thioredoxin" evidence="1">
    <location>
        <begin position="3"/>
        <end position="203"/>
    </location>
</feature>
<dbReference type="AlphaFoldDB" id="A0A0R2CW53"/>
<keyword evidence="3" id="KW-1185">Reference proteome</keyword>
<dbReference type="EMBL" id="AYZE01000008">
    <property type="protein sequence ID" value="KRM92124.1"/>
    <property type="molecule type" value="Genomic_DNA"/>
</dbReference>
<accession>A0A0R2CW53</accession>
<dbReference type="InterPro" id="IPR036249">
    <property type="entry name" value="Thioredoxin-like_sf"/>
</dbReference>
<dbReference type="Pfam" id="PF01323">
    <property type="entry name" value="DSBA"/>
    <property type="match status" value="1"/>
</dbReference>
<dbReference type="SUPFAM" id="SSF52833">
    <property type="entry name" value="Thioredoxin-like"/>
    <property type="match status" value="1"/>
</dbReference>